<name>A0AAE0VKH5_9BIVA</name>
<dbReference type="Proteomes" id="UP001195483">
    <property type="component" value="Unassembled WGS sequence"/>
</dbReference>
<organism evidence="1 2">
    <name type="scientific">Potamilus streckersoni</name>
    <dbReference type="NCBI Taxonomy" id="2493646"/>
    <lineage>
        <taxon>Eukaryota</taxon>
        <taxon>Metazoa</taxon>
        <taxon>Spiralia</taxon>
        <taxon>Lophotrochozoa</taxon>
        <taxon>Mollusca</taxon>
        <taxon>Bivalvia</taxon>
        <taxon>Autobranchia</taxon>
        <taxon>Heteroconchia</taxon>
        <taxon>Palaeoheterodonta</taxon>
        <taxon>Unionida</taxon>
        <taxon>Unionoidea</taxon>
        <taxon>Unionidae</taxon>
        <taxon>Ambleminae</taxon>
        <taxon>Lampsilini</taxon>
        <taxon>Potamilus</taxon>
    </lineage>
</organism>
<comment type="caution">
    <text evidence="1">The sequence shown here is derived from an EMBL/GenBank/DDBJ whole genome shotgun (WGS) entry which is preliminary data.</text>
</comment>
<sequence length="184" mass="20975">MRTDIALDRERKYYTQYNSCIQTLSTSKTGQEENPTLHSRKVFISSLILLSTTTIRYAYSAARNLKPVQPPHFASAILGLQQECVRWCQMIPNFLLGLFYRTERSLSQREGRSLNFMSLEYLSNEQFSSFLEGYRDRGGVCGFDIFDYSALPTADMAASHLQNILPTMVQPLHPQMIGSRLGNS</sequence>
<reference evidence="1" key="3">
    <citation type="submission" date="2023-05" db="EMBL/GenBank/DDBJ databases">
        <authorList>
            <person name="Smith C.H."/>
        </authorList>
    </citation>
    <scope>NUCLEOTIDE SEQUENCE</scope>
    <source>
        <strain evidence="1">CHS0354</strain>
        <tissue evidence="1">Mantle</tissue>
    </source>
</reference>
<proteinExistence type="predicted"/>
<protein>
    <submittedName>
        <fullName evidence="1">Uncharacterized protein</fullName>
    </submittedName>
</protein>
<evidence type="ECO:0000313" key="1">
    <source>
        <dbReference type="EMBL" id="KAK3580050.1"/>
    </source>
</evidence>
<reference evidence="1" key="2">
    <citation type="journal article" date="2021" name="Genome Biol. Evol.">
        <title>Developing a high-quality reference genome for a parasitic bivalve with doubly uniparental inheritance (Bivalvia: Unionida).</title>
        <authorList>
            <person name="Smith C.H."/>
        </authorList>
    </citation>
    <scope>NUCLEOTIDE SEQUENCE</scope>
    <source>
        <strain evidence="1">CHS0354</strain>
        <tissue evidence="1">Mantle</tissue>
    </source>
</reference>
<reference evidence="1" key="1">
    <citation type="journal article" date="2021" name="Genome Biol. Evol.">
        <title>A High-Quality Reference Genome for a Parasitic Bivalve with Doubly Uniparental Inheritance (Bivalvia: Unionida).</title>
        <authorList>
            <person name="Smith C.H."/>
        </authorList>
    </citation>
    <scope>NUCLEOTIDE SEQUENCE</scope>
    <source>
        <strain evidence="1">CHS0354</strain>
    </source>
</reference>
<accession>A0AAE0VKH5</accession>
<gene>
    <name evidence="1" type="ORF">CHS0354_028621</name>
</gene>
<dbReference type="EMBL" id="JAEAOA010001714">
    <property type="protein sequence ID" value="KAK3580050.1"/>
    <property type="molecule type" value="Genomic_DNA"/>
</dbReference>
<keyword evidence="2" id="KW-1185">Reference proteome</keyword>
<dbReference type="AlphaFoldDB" id="A0AAE0VKH5"/>
<evidence type="ECO:0000313" key="2">
    <source>
        <dbReference type="Proteomes" id="UP001195483"/>
    </source>
</evidence>